<keyword evidence="3" id="KW-1185">Reference proteome</keyword>
<feature type="transmembrane region" description="Helical" evidence="1">
    <location>
        <begin position="35"/>
        <end position="56"/>
    </location>
</feature>
<gene>
    <name evidence="2" type="ORF">TcWFU_003023</name>
</gene>
<evidence type="ECO:0000256" key="1">
    <source>
        <dbReference type="SAM" id="Phobius"/>
    </source>
</evidence>
<keyword evidence="1" id="KW-0472">Membrane</keyword>
<comment type="caution">
    <text evidence="2">The sequence shown here is derived from an EMBL/GenBank/DDBJ whole genome shotgun (WGS) entry which is preliminary data.</text>
</comment>
<evidence type="ECO:0000313" key="3">
    <source>
        <dbReference type="Proteomes" id="UP001651158"/>
    </source>
</evidence>
<organism evidence="2 3">
    <name type="scientific">Taenia crassiceps</name>
    <dbReference type="NCBI Taxonomy" id="6207"/>
    <lineage>
        <taxon>Eukaryota</taxon>
        <taxon>Metazoa</taxon>
        <taxon>Spiralia</taxon>
        <taxon>Lophotrochozoa</taxon>
        <taxon>Platyhelminthes</taxon>
        <taxon>Cestoda</taxon>
        <taxon>Eucestoda</taxon>
        <taxon>Cyclophyllidea</taxon>
        <taxon>Taeniidae</taxon>
        <taxon>Taenia</taxon>
    </lineage>
</organism>
<accession>A0ABR4Q5J7</accession>
<keyword evidence="1" id="KW-0812">Transmembrane</keyword>
<feature type="transmembrane region" description="Helical" evidence="1">
    <location>
        <begin position="76"/>
        <end position="98"/>
    </location>
</feature>
<sequence>MLRTHSFASRSRLLQERLQVHVIGGGGDGDGVGDVMLMLMLMVMVMIGCDRFRGAIETTTSFLKNDQLLSPHLPSFLPSFLHSFIPSILLLLLLPLLLPPFRLPLGLVRLRTPSSLSPPPFHLPPLSSSVLSLVTNRKTLPSDIHHPLTSTSVDKLCPCLEVNIASHVTTHGTLCMTVTSISTSTTVMWTSVRVTAPLYQSLCQLTCRQHHHYLRCEHSVASAPAPRHPWLVGVDLSSMHPIASSTCLCSSITFTCDTEWTNGKFTMRHKGRTPLLPLLRDAQSMLCEGTKCLEARNMATSSHGVVYLRSFSNCLF</sequence>
<dbReference type="Proteomes" id="UP001651158">
    <property type="component" value="Unassembled WGS sequence"/>
</dbReference>
<proteinExistence type="predicted"/>
<evidence type="ECO:0000313" key="2">
    <source>
        <dbReference type="EMBL" id="KAL5104884.1"/>
    </source>
</evidence>
<reference evidence="2 3" key="1">
    <citation type="journal article" date="2022" name="Front. Cell. Infect. Microbiol.">
        <title>The Genomes of Two Strains of Taenia crassiceps the Animal Model for the Study of Human Cysticercosis.</title>
        <authorList>
            <person name="Bobes R.J."/>
            <person name="Estrada K."/>
            <person name="Rios-Valencia D.G."/>
            <person name="Calderon-Gallegos A."/>
            <person name="de la Torre P."/>
            <person name="Carrero J.C."/>
            <person name="Sanchez-Flores A."/>
            <person name="Laclette J.P."/>
        </authorList>
    </citation>
    <scope>NUCLEOTIDE SEQUENCE [LARGE SCALE GENOMIC DNA]</scope>
    <source>
        <strain evidence="2">WFUcys</strain>
    </source>
</reference>
<dbReference type="EMBL" id="JAKROA010000010">
    <property type="protein sequence ID" value="KAL5104884.1"/>
    <property type="molecule type" value="Genomic_DNA"/>
</dbReference>
<protein>
    <submittedName>
        <fullName evidence="2">Uncharacterized protein</fullName>
    </submittedName>
</protein>
<keyword evidence="1" id="KW-1133">Transmembrane helix</keyword>
<name>A0ABR4Q5J7_9CEST</name>